<gene>
    <name evidence="1" type="ORF">BaRGS_00022027</name>
</gene>
<evidence type="ECO:0000313" key="2">
    <source>
        <dbReference type="Proteomes" id="UP001519460"/>
    </source>
</evidence>
<dbReference type="EMBL" id="JACVVK020000174">
    <property type="protein sequence ID" value="KAK7486743.1"/>
    <property type="molecule type" value="Genomic_DNA"/>
</dbReference>
<dbReference type="Proteomes" id="UP001519460">
    <property type="component" value="Unassembled WGS sequence"/>
</dbReference>
<name>A0ABD0KHN0_9CAEN</name>
<proteinExistence type="predicted"/>
<keyword evidence="2" id="KW-1185">Reference proteome</keyword>
<comment type="caution">
    <text evidence="1">The sequence shown here is derived from an EMBL/GenBank/DDBJ whole genome shotgun (WGS) entry which is preliminary data.</text>
</comment>
<dbReference type="AlphaFoldDB" id="A0ABD0KHN0"/>
<accession>A0ABD0KHN0</accession>
<protein>
    <submittedName>
        <fullName evidence="1">Uncharacterized protein</fullName>
    </submittedName>
</protein>
<evidence type="ECO:0000313" key="1">
    <source>
        <dbReference type="EMBL" id="KAK7486743.1"/>
    </source>
</evidence>
<sequence>MISCSGRHSSNDNGGARAKCRRLVCSDAVIGQAGNVRARNARPQLRTICIDSTCASGNTSNIRYRACRLVCGGISLTLPAVAGVSRGAE</sequence>
<organism evidence="1 2">
    <name type="scientific">Batillaria attramentaria</name>
    <dbReference type="NCBI Taxonomy" id="370345"/>
    <lineage>
        <taxon>Eukaryota</taxon>
        <taxon>Metazoa</taxon>
        <taxon>Spiralia</taxon>
        <taxon>Lophotrochozoa</taxon>
        <taxon>Mollusca</taxon>
        <taxon>Gastropoda</taxon>
        <taxon>Caenogastropoda</taxon>
        <taxon>Sorbeoconcha</taxon>
        <taxon>Cerithioidea</taxon>
        <taxon>Batillariidae</taxon>
        <taxon>Batillaria</taxon>
    </lineage>
</organism>
<reference evidence="1 2" key="1">
    <citation type="journal article" date="2023" name="Sci. Data">
        <title>Genome assembly of the Korean intertidal mud-creeper Batillaria attramentaria.</title>
        <authorList>
            <person name="Patra A.K."/>
            <person name="Ho P.T."/>
            <person name="Jun S."/>
            <person name="Lee S.J."/>
            <person name="Kim Y."/>
            <person name="Won Y.J."/>
        </authorList>
    </citation>
    <scope>NUCLEOTIDE SEQUENCE [LARGE SCALE GENOMIC DNA]</scope>
    <source>
        <strain evidence="1">Wonlab-2016</strain>
    </source>
</reference>